<dbReference type="AlphaFoldDB" id="A0A2N5TVK1"/>
<dbReference type="Proteomes" id="UP000235388">
    <property type="component" value="Unassembled WGS sequence"/>
</dbReference>
<name>A0A2N5TVK1_9BASI</name>
<organism evidence="3 4">
    <name type="scientific">Puccinia coronata f. sp. avenae</name>
    <dbReference type="NCBI Taxonomy" id="200324"/>
    <lineage>
        <taxon>Eukaryota</taxon>
        <taxon>Fungi</taxon>
        <taxon>Dikarya</taxon>
        <taxon>Basidiomycota</taxon>
        <taxon>Pucciniomycotina</taxon>
        <taxon>Pucciniomycetes</taxon>
        <taxon>Pucciniales</taxon>
        <taxon>Pucciniaceae</taxon>
        <taxon>Puccinia</taxon>
    </lineage>
</organism>
<accession>A0A2N5TVK1</accession>
<dbReference type="GO" id="GO:0008897">
    <property type="term" value="F:holo-[acyl-carrier-protein] synthase activity"/>
    <property type="evidence" value="ECO:0007669"/>
    <property type="project" value="InterPro"/>
</dbReference>
<dbReference type="PANTHER" id="PTHR10982:SF21">
    <property type="entry name" value="FATTY ACID SYNTHASE SUBUNIT BETA"/>
    <property type="match status" value="1"/>
</dbReference>
<dbReference type="STRING" id="200324.A0A2N5TVK1"/>
<dbReference type="PANTHER" id="PTHR10982">
    <property type="entry name" value="MALONYL COA-ACYL CARRIER PROTEIN TRANSACYLASE"/>
    <property type="match status" value="1"/>
</dbReference>
<keyword evidence="4" id="KW-1185">Reference proteome</keyword>
<feature type="domain" description="Fatty acid synthase subunit alpha acyl carrier" evidence="2">
    <location>
        <begin position="56"/>
        <end position="148"/>
    </location>
</feature>
<evidence type="ECO:0000313" key="4">
    <source>
        <dbReference type="Proteomes" id="UP000235388"/>
    </source>
</evidence>
<sequence>MTRETLGISKNIKEIYDKNEDQVEAKAAPPTINEFAAASLQPWSLPLLLSLRAFNVETLRILVAQGLKKPLDEVPPSKDIKYLIGGKSTLQNELLGCTEAEFGPAPDKAEEMSLGKLGAALQPSYIGTIGKQMSTSISRLVGSKMPIGCIHLDFVVHGDSASGAMINFGKFQQSQDAFVPQQLEVLLRHLKRNSRDGHRPHDISIRKKYGANYLQRILRTGPCCLPMLDSHQIFKKQPDHLLHCQATIYLSRRLIIETTFINDSGRNNYLPNNPLLRISSMSITNKAAP</sequence>
<comment type="caution">
    <text evidence="3">The sequence shown here is derived from an EMBL/GenBank/DDBJ whole genome shotgun (WGS) entry which is preliminary data.</text>
</comment>
<evidence type="ECO:0000259" key="2">
    <source>
        <dbReference type="Pfam" id="PF18325"/>
    </source>
</evidence>
<keyword evidence="1" id="KW-0808">Transferase</keyword>
<evidence type="ECO:0000313" key="3">
    <source>
        <dbReference type="EMBL" id="PLW29523.1"/>
    </source>
</evidence>
<dbReference type="Pfam" id="PF18325">
    <property type="entry name" value="Fas_alpha_ACP"/>
    <property type="match status" value="1"/>
</dbReference>
<evidence type="ECO:0000256" key="1">
    <source>
        <dbReference type="ARBA" id="ARBA00022679"/>
    </source>
</evidence>
<protein>
    <recommendedName>
        <fullName evidence="2">Fatty acid synthase subunit alpha acyl carrier domain-containing protein</fullName>
    </recommendedName>
</protein>
<proteinExistence type="predicted"/>
<dbReference type="Gene3D" id="6.10.250.1930">
    <property type="match status" value="1"/>
</dbReference>
<gene>
    <name evidence="3" type="ORF">PCANC_22675</name>
</gene>
<dbReference type="InterPro" id="IPR040899">
    <property type="entry name" value="Fas_alpha_ACP"/>
</dbReference>
<dbReference type="InterPro" id="IPR050830">
    <property type="entry name" value="Fungal_FAS"/>
</dbReference>
<dbReference type="EMBL" id="PGCJ01000407">
    <property type="protein sequence ID" value="PLW29523.1"/>
    <property type="molecule type" value="Genomic_DNA"/>
</dbReference>
<dbReference type="OrthoDB" id="3262474at2759"/>
<reference evidence="3 4" key="1">
    <citation type="submission" date="2017-11" db="EMBL/GenBank/DDBJ databases">
        <title>De novo assembly and phasing of dikaryotic genomes from two isolates of Puccinia coronata f. sp. avenae, the causal agent of oat crown rust.</title>
        <authorList>
            <person name="Miller M.E."/>
            <person name="Zhang Y."/>
            <person name="Omidvar V."/>
            <person name="Sperschneider J."/>
            <person name="Schwessinger B."/>
            <person name="Raley C."/>
            <person name="Palmer J.M."/>
            <person name="Garnica D."/>
            <person name="Upadhyaya N."/>
            <person name="Rathjen J."/>
            <person name="Taylor J.M."/>
            <person name="Park R.F."/>
            <person name="Dodds P.N."/>
            <person name="Hirsch C.D."/>
            <person name="Kianian S.F."/>
            <person name="Figueroa M."/>
        </authorList>
    </citation>
    <scope>NUCLEOTIDE SEQUENCE [LARGE SCALE GENOMIC DNA]</scope>
    <source>
        <strain evidence="3">12NC29</strain>
    </source>
</reference>